<sequence>MLSYTSIFATATLSISLGLGIIYWLPKCIIRFIDRNTNFIHFFIPNNRSSISSSDDFNCVKNILLTFDDVPYDQDSFRKILDLLRNFKQKAIFFVISSQINEDNYSLLIRAVQEGHCLSNHGMYNHYHCFRSYKTVKYEIETCQSKIKMIYYNAGREYPKKHFFRPGGGIMNKTIQNVCNELDMIPLLGSVYPHDPHVRSCDLNLWYIQYHLEDNDILILHDRVWTPILLEKLFEWMSNNNFRTVNYSFLESALLGYSENYKEIVKTWLNNII</sequence>
<dbReference type="InterPro" id="IPR011330">
    <property type="entry name" value="Glyco_hydro/deAcase_b/a-brl"/>
</dbReference>
<dbReference type="EMBL" id="MN739762">
    <property type="protein sequence ID" value="QHT25274.1"/>
    <property type="molecule type" value="Genomic_DNA"/>
</dbReference>
<dbReference type="PROSITE" id="PS51677">
    <property type="entry name" value="NODB"/>
    <property type="match status" value="1"/>
</dbReference>
<dbReference type="GO" id="GO:0005975">
    <property type="term" value="P:carbohydrate metabolic process"/>
    <property type="evidence" value="ECO:0007669"/>
    <property type="project" value="InterPro"/>
</dbReference>
<proteinExistence type="predicted"/>
<dbReference type="GO" id="GO:0016810">
    <property type="term" value="F:hydrolase activity, acting on carbon-nitrogen (but not peptide) bonds"/>
    <property type="evidence" value="ECO:0007669"/>
    <property type="project" value="InterPro"/>
</dbReference>
<dbReference type="AlphaFoldDB" id="A0A6C0E853"/>
<evidence type="ECO:0000256" key="1">
    <source>
        <dbReference type="SAM" id="Phobius"/>
    </source>
</evidence>
<evidence type="ECO:0000259" key="2">
    <source>
        <dbReference type="PROSITE" id="PS51677"/>
    </source>
</evidence>
<feature type="domain" description="NodB homology" evidence="2">
    <location>
        <begin position="61"/>
        <end position="245"/>
    </location>
</feature>
<evidence type="ECO:0000313" key="3">
    <source>
        <dbReference type="EMBL" id="QHT25274.1"/>
    </source>
</evidence>
<keyword evidence="1" id="KW-1133">Transmembrane helix</keyword>
<accession>A0A6C0E853</accession>
<protein>
    <recommendedName>
        <fullName evidence="2">NodB homology domain-containing protein</fullName>
    </recommendedName>
</protein>
<dbReference type="PANTHER" id="PTHR10587">
    <property type="entry name" value="GLYCOSYL TRANSFERASE-RELATED"/>
    <property type="match status" value="1"/>
</dbReference>
<keyword evidence="1" id="KW-0812">Transmembrane</keyword>
<reference evidence="3" key="1">
    <citation type="journal article" date="2020" name="Nature">
        <title>Giant virus diversity and host interactions through global metagenomics.</title>
        <authorList>
            <person name="Schulz F."/>
            <person name="Roux S."/>
            <person name="Paez-Espino D."/>
            <person name="Jungbluth S."/>
            <person name="Walsh D.A."/>
            <person name="Denef V.J."/>
            <person name="McMahon K.D."/>
            <person name="Konstantinidis K.T."/>
            <person name="Eloe-Fadrosh E.A."/>
            <person name="Kyrpides N.C."/>
            <person name="Woyke T."/>
        </authorList>
    </citation>
    <scope>NUCLEOTIDE SEQUENCE</scope>
    <source>
        <strain evidence="3">GVMAG-M-3300023179-150</strain>
    </source>
</reference>
<dbReference type="InterPro" id="IPR002509">
    <property type="entry name" value="NODB_dom"/>
</dbReference>
<organism evidence="3">
    <name type="scientific">viral metagenome</name>
    <dbReference type="NCBI Taxonomy" id="1070528"/>
    <lineage>
        <taxon>unclassified sequences</taxon>
        <taxon>metagenomes</taxon>
        <taxon>organismal metagenomes</taxon>
    </lineage>
</organism>
<keyword evidence="1" id="KW-0472">Membrane</keyword>
<dbReference type="Pfam" id="PF01522">
    <property type="entry name" value="Polysacc_deac_1"/>
    <property type="match status" value="1"/>
</dbReference>
<dbReference type="InterPro" id="IPR050248">
    <property type="entry name" value="Polysacc_deacetylase_ArnD"/>
</dbReference>
<dbReference type="PANTHER" id="PTHR10587:SF137">
    <property type="entry name" value="4-DEOXY-4-FORMAMIDO-L-ARABINOSE-PHOSPHOUNDECAPRENOL DEFORMYLASE ARND-RELATED"/>
    <property type="match status" value="1"/>
</dbReference>
<name>A0A6C0E853_9ZZZZ</name>
<dbReference type="SUPFAM" id="SSF88713">
    <property type="entry name" value="Glycoside hydrolase/deacetylase"/>
    <property type="match status" value="1"/>
</dbReference>
<feature type="transmembrane region" description="Helical" evidence="1">
    <location>
        <begin position="6"/>
        <end position="25"/>
    </location>
</feature>
<dbReference type="Gene3D" id="3.20.20.370">
    <property type="entry name" value="Glycoside hydrolase/deacetylase"/>
    <property type="match status" value="1"/>
</dbReference>